<accession>A0AAV2T1C9</accession>
<dbReference type="Proteomes" id="UP001497525">
    <property type="component" value="Unassembled WGS sequence"/>
</dbReference>
<dbReference type="PANTHER" id="PTHR21208">
    <property type="entry name" value="ADP-DEPENDENT GLUCOKINASE"/>
    <property type="match status" value="1"/>
</dbReference>
<dbReference type="GO" id="GO:0006096">
    <property type="term" value="P:glycolytic process"/>
    <property type="evidence" value="ECO:0007669"/>
    <property type="project" value="UniProtKB-KW"/>
</dbReference>
<evidence type="ECO:0000256" key="4">
    <source>
        <dbReference type="ARBA" id="ARBA00022777"/>
    </source>
</evidence>
<name>A0AAV2T1C9_CALDB</name>
<keyword evidence="3" id="KW-0479">Metal-binding</keyword>
<evidence type="ECO:0000313" key="8">
    <source>
        <dbReference type="EMBL" id="CAL5130290.1"/>
    </source>
</evidence>
<evidence type="ECO:0000256" key="1">
    <source>
        <dbReference type="ARBA" id="ARBA00022490"/>
    </source>
</evidence>
<dbReference type="GO" id="GO:0005783">
    <property type="term" value="C:endoplasmic reticulum"/>
    <property type="evidence" value="ECO:0007669"/>
    <property type="project" value="TreeGrafter"/>
</dbReference>
<keyword evidence="5" id="KW-0460">Magnesium</keyword>
<dbReference type="GO" id="GO:0006006">
    <property type="term" value="P:glucose metabolic process"/>
    <property type="evidence" value="ECO:0007669"/>
    <property type="project" value="TreeGrafter"/>
</dbReference>
<keyword evidence="1" id="KW-0963">Cytoplasm</keyword>
<keyword evidence="7" id="KW-0472">Membrane</keyword>
<dbReference type="EMBL" id="CAXLJL010000060">
    <property type="protein sequence ID" value="CAL5130290.1"/>
    <property type="molecule type" value="Genomic_DNA"/>
</dbReference>
<evidence type="ECO:0000256" key="5">
    <source>
        <dbReference type="ARBA" id="ARBA00022842"/>
    </source>
</evidence>
<dbReference type="InterPro" id="IPR029056">
    <property type="entry name" value="Ribokinase-like"/>
</dbReference>
<sequence>MSSIRSQGRTLHSRPQPAVKASGCVMGKGGGYGLVWGAVLFALAAVLTVRFRYAFLSDLPADIKQVIKSLARLESAYKPLPQRSPGPRVIVGFGACVDLRVKATTLFKELGISPLSMKTEDARLHGDYEELNSLEDFIRGFSAAFVSGAAAERVLRNLTVFNKLVETAASLVPDQFQDKFLSHVTSETDSINSETQHPSACWSLGGNAPLMSLRLAREGAEVSLAARLSQRVHAAIPTNIRVLTAPAAFGLPDVPKEDIHLILEYESGERWGDLQAPRANRYIIVHDEETSRLSGFWPDLLESWRRFEKRATSSSQSPSPDLFVVSGLQVMDSWAGDVQADIRLNRLDELSQFLSRIPPETLNHFEMASYVNASFAREMLRSVMPHMDSIGLNEQELPNLVSLLTNGTITTISSAYPPAADMLDAMRSAWALLTDPSLPKVNSASGSGWRRISRIHLHTLAYQLIMVRRHAQGGGAARRELEAITTAGGMPIRRSDVGLAWPFARAAVAKASLIAHRHTCASSAIDPVKTRLLMDDSFAITADPGRWKSALLATNKPYSNGIIRTGGVPRIHFNDTAPVTCWTEPEPTLMHPDFRGPERVTAQTFDTVIEICVAPVLVCSQVRQTVGAGDNISAGALRVQTTAQHV</sequence>
<dbReference type="AlphaFoldDB" id="A0AAV2T1C9"/>
<keyword evidence="7" id="KW-1133">Transmembrane helix</keyword>
<keyword evidence="7" id="KW-0812">Transmembrane</keyword>
<proteinExistence type="predicted"/>
<evidence type="ECO:0000313" key="9">
    <source>
        <dbReference type="Proteomes" id="UP001497525"/>
    </source>
</evidence>
<dbReference type="PANTHER" id="PTHR21208:SF1">
    <property type="entry name" value="ADP-DEPENDENT GLUCOKINASE"/>
    <property type="match status" value="1"/>
</dbReference>
<dbReference type="PROSITE" id="PS51255">
    <property type="entry name" value="ADPK"/>
    <property type="match status" value="1"/>
</dbReference>
<dbReference type="GO" id="GO:0046872">
    <property type="term" value="F:metal ion binding"/>
    <property type="evidence" value="ECO:0007669"/>
    <property type="project" value="UniProtKB-KW"/>
</dbReference>
<gene>
    <name evidence="8" type="ORF">CDAUBV1_LOCUS1701</name>
</gene>
<keyword evidence="4" id="KW-0418">Kinase</keyword>
<dbReference type="Pfam" id="PF04587">
    <property type="entry name" value="ADP_PFK_GK"/>
    <property type="match status" value="3"/>
</dbReference>
<dbReference type="InterPro" id="IPR007666">
    <property type="entry name" value="ADP_PFK/GK"/>
</dbReference>
<evidence type="ECO:0008006" key="10">
    <source>
        <dbReference type="Google" id="ProtNLM"/>
    </source>
</evidence>
<reference evidence="8" key="1">
    <citation type="submission" date="2024-06" db="EMBL/GenBank/DDBJ databases">
        <authorList>
            <person name="Liu X."/>
            <person name="Lenzi L."/>
            <person name="Haldenby T S."/>
            <person name="Uol C."/>
        </authorList>
    </citation>
    <scope>NUCLEOTIDE SEQUENCE</scope>
</reference>
<keyword evidence="2" id="KW-0808">Transferase</keyword>
<comment type="caution">
    <text evidence="8">The sequence shown here is derived from an EMBL/GenBank/DDBJ whole genome shotgun (WGS) entry which is preliminary data.</text>
</comment>
<evidence type="ECO:0000256" key="7">
    <source>
        <dbReference type="SAM" id="Phobius"/>
    </source>
</evidence>
<dbReference type="Gene3D" id="3.40.1190.20">
    <property type="match status" value="1"/>
</dbReference>
<evidence type="ECO:0000256" key="3">
    <source>
        <dbReference type="ARBA" id="ARBA00022723"/>
    </source>
</evidence>
<feature type="transmembrane region" description="Helical" evidence="7">
    <location>
        <begin position="34"/>
        <end position="55"/>
    </location>
</feature>
<keyword evidence="6" id="KW-0324">Glycolysis</keyword>
<evidence type="ECO:0000256" key="6">
    <source>
        <dbReference type="ARBA" id="ARBA00023152"/>
    </source>
</evidence>
<organism evidence="8 9">
    <name type="scientific">Calicophoron daubneyi</name>
    <name type="common">Rumen fluke</name>
    <name type="synonym">Paramphistomum daubneyi</name>
    <dbReference type="NCBI Taxonomy" id="300641"/>
    <lineage>
        <taxon>Eukaryota</taxon>
        <taxon>Metazoa</taxon>
        <taxon>Spiralia</taxon>
        <taxon>Lophotrochozoa</taxon>
        <taxon>Platyhelminthes</taxon>
        <taxon>Trematoda</taxon>
        <taxon>Digenea</taxon>
        <taxon>Plagiorchiida</taxon>
        <taxon>Pronocephalata</taxon>
        <taxon>Paramphistomoidea</taxon>
        <taxon>Paramphistomidae</taxon>
        <taxon>Calicophoron</taxon>
    </lineage>
</organism>
<protein>
    <recommendedName>
        <fullName evidence="10">ADP-dependent glucokinase</fullName>
    </recommendedName>
</protein>
<dbReference type="SUPFAM" id="SSF53613">
    <property type="entry name" value="Ribokinase-like"/>
    <property type="match status" value="1"/>
</dbReference>
<dbReference type="GO" id="GO:0043843">
    <property type="term" value="F:ADP-specific glucokinase activity"/>
    <property type="evidence" value="ECO:0007669"/>
    <property type="project" value="TreeGrafter"/>
</dbReference>
<evidence type="ECO:0000256" key="2">
    <source>
        <dbReference type="ARBA" id="ARBA00022679"/>
    </source>
</evidence>